<feature type="compositionally biased region" description="Polar residues" evidence="1">
    <location>
        <begin position="650"/>
        <end position="674"/>
    </location>
</feature>
<evidence type="ECO:0000256" key="1">
    <source>
        <dbReference type="SAM" id="MobiDB-lite"/>
    </source>
</evidence>
<evidence type="ECO:0000259" key="3">
    <source>
        <dbReference type="PROSITE" id="PS51444"/>
    </source>
</evidence>
<name>A0A7E6EMX1_9MOLL</name>
<dbReference type="SMART" id="SM00228">
    <property type="entry name" value="PDZ"/>
    <property type="match status" value="3"/>
</dbReference>
<accession>A0A7E6EMX1</accession>
<organism evidence="4 5">
    <name type="scientific">Octopus sinensis</name>
    <name type="common">East Asian common octopus</name>
    <dbReference type="NCBI Taxonomy" id="2607531"/>
    <lineage>
        <taxon>Eukaryota</taxon>
        <taxon>Metazoa</taxon>
        <taxon>Spiralia</taxon>
        <taxon>Lophotrochozoa</taxon>
        <taxon>Mollusca</taxon>
        <taxon>Cephalopoda</taxon>
        <taxon>Coleoidea</taxon>
        <taxon>Octopodiformes</taxon>
        <taxon>Octopoda</taxon>
        <taxon>Incirrata</taxon>
        <taxon>Octopodidae</taxon>
        <taxon>Octopus</taxon>
    </lineage>
</organism>
<feature type="domain" description="FH2" evidence="3">
    <location>
        <begin position="995"/>
        <end position="1384"/>
    </location>
</feature>
<feature type="domain" description="PDZ" evidence="2">
    <location>
        <begin position="1"/>
        <end position="66"/>
    </location>
</feature>
<sequence>MALAKKTWLQKYGLKLVGNGPAFIASIEKNSIAEEFGLQIGDRIIEFDGYDVDGLSADVIMVLMKSKKSFPTSLGIVSELCEFVLHCGRLKDCGFSISSDKFVTVIEVTRNGMAFLAGLRKGDIIVAANNKPLTKIKGNTWELITENDHVTLSVIPTGERGEEHQPLLQGPQIKSSVKLFSKLSKFFEDDMKKKLELASILKDYSGDGDIFKLCITLDSKLKKPHERKFLKYLWPFIPTEQHEIFEPLMKKKYLYCNCSHQMYSPSKKHIILNLRITCANNPLGFVIKGSGPVHVEWLDPGGPAETAGILPGDFIMEINDIDTRNMTHEQVVKILKKCGPAPLLQIERHPKMAGKFQVNSLFETTNFIANTNEESFDWIVEDFSSYKDSEGFTFKQKMEYLLTSQERKLLLLYFFQYINSSNIIRLLTYLRLILDTPSKKSLWLFLILKMSTKDRKYIRVKENLNEYLNNNNRSLMEHHLSTCENNKVKNNLDVYAVNKTFGSIINIEHILNTPAKQTVWLSILSDLIPTHQALIKGKILSSNKHLGAAFSSISAVNYNEENTVIKQFPLNIDNTANDMSDSSVCDNSISASSSSLSYEESQVVLAASHQHSKSKSCTECEKMFWSYADNQSESQPTVHDKLLTSFLKKSSNSNRKLPPVTQNGVAHNSNSVSELPSFPKHKSKANYKLPSSVKGNQTRTLPDFYNTDSTNKVPLKTTDLTQSKRESEHQQQSEKPENNSNPLPSTSKDVKNKQKNLVPKGKSQSTNSLVTSGTQDSLKADLTDLAAQEDGHAVIIPTHESLKVKTLQEHDTPSCEEPIVSKKQNSTTNTGRYSKNEKMDSKSHESNKFLLRHVKQEPFSKSQELIPDKIRNSRRSNIENKLRSKSYDRIPSKDSSNKFSNQVKASNNSSTGENEEHKSADKLTATEVLHQMAELSNSQSDLPVHSWREDEKYHSQKWLKSHISVSDKIKQLESNTQTDKKEIVPPVPPPLPNFVMSTSQSKLKNKRLHWQKIEGEPNENTIWYKVNKSDTDDIIPLLNLEKRFALKTSEPEKSKVVKKKIVSILDSRKSYNISILLGHLKLPSSSIKAAILSVDDKLLTYEFLRQLLVYCPSKSEQEEFKNYNGKIGDLNQADQVTCELIKIPSYEDRLKVLLFRADFKERITKLNSIIHNIMTASVELRKSNLLVNVLQMILAIGNFLNEGNSRISNAAGFRINFLTQIDDTKDIENKTSLLHSLTDAINKKFPNSDLRSELLAVVECANVSNADIFSELKEIQTSWQKTTELMKNIEQNDSKDPIQDIMNIFLSKSNSTLEDLFEDLEEAVKEFHTTLEFFGENDVGNITTDQIFGIFAEFLNKYEKCQREIKMKVKPLERNLCNLNPQDTIKADENATTKEETSQ</sequence>
<feature type="region of interest" description="Disordered" evidence="1">
    <location>
        <begin position="650"/>
        <end position="773"/>
    </location>
</feature>
<dbReference type="Gene3D" id="2.30.42.10">
    <property type="match status" value="3"/>
</dbReference>
<dbReference type="InterPro" id="IPR036034">
    <property type="entry name" value="PDZ_sf"/>
</dbReference>
<reference evidence="5" key="1">
    <citation type="submission" date="2025-08" db="UniProtKB">
        <authorList>
            <consortium name="RefSeq"/>
        </authorList>
    </citation>
    <scope>IDENTIFICATION</scope>
</reference>
<dbReference type="KEGG" id="osn:115226751"/>
<feature type="compositionally biased region" description="Polar residues" evidence="1">
    <location>
        <begin position="822"/>
        <end position="833"/>
    </location>
</feature>
<keyword evidence="4" id="KW-1185">Reference proteome</keyword>
<dbReference type="PROSITE" id="PS50106">
    <property type="entry name" value="PDZ"/>
    <property type="match status" value="3"/>
</dbReference>
<protein>
    <submittedName>
        <fullName evidence="5">Delphilin-like</fullName>
    </submittedName>
</protein>
<feature type="region of interest" description="Disordered" evidence="1">
    <location>
        <begin position="807"/>
        <end position="919"/>
    </location>
</feature>
<dbReference type="SMART" id="SM00498">
    <property type="entry name" value="FH2"/>
    <property type="match status" value="1"/>
</dbReference>
<feature type="compositionally biased region" description="Polar residues" evidence="1">
    <location>
        <begin position="738"/>
        <end position="747"/>
    </location>
</feature>
<dbReference type="InterPro" id="IPR015425">
    <property type="entry name" value="FH2_Formin"/>
</dbReference>
<dbReference type="Gene3D" id="1.20.58.2220">
    <property type="entry name" value="Formin, FH2 domain"/>
    <property type="match status" value="1"/>
</dbReference>
<feature type="domain" description="PDZ" evidence="2">
    <location>
        <begin position="271"/>
        <end position="350"/>
    </location>
</feature>
<feature type="compositionally biased region" description="Basic and acidic residues" evidence="1">
    <location>
        <begin position="834"/>
        <end position="847"/>
    </location>
</feature>
<dbReference type="RefSeq" id="XP_036356310.1">
    <property type="nucleotide sequence ID" value="XM_036500417.1"/>
</dbReference>
<dbReference type="Gene3D" id="1.20.1160.20">
    <property type="match status" value="2"/>
</dbReference>
<feature type="region of interest" description="Disordered" evidence="1">
    <location>
        <begin position="973"/>
        <end position="993"/>
    </location>
</feature>
<dbReference type="PANTHER" id="PTHR45725:SF3">
    <property type="entry name" value="DELPHILIN"/>
    <property type="match status" value="1"/>
</dbReference>
<dbReference type="Pfam" id="PF02181">
    <property type="entry name" value="FH2"/>
    <property type="match status" value="1"/>
</dbReference>
<dbReference type="PROSITE" id="PS51444">
    <property type="entry name" value="FH2"/>
    <property type="match status" value="1"/>
</dbReference>
<dbReference type="SUPFAM" id="SSF50156">
    <property type="entry name" value="PDZ domain-like"/>
    <property type="match status" value="3"/>
</dbReference>
<dbReference type="InterPro" id="IPR051425">
    <property type="entry name" value="Formin_Homology"/>
</dbReference>
<dbReference type="InterPro" id="IPR001478">
    <property type="entry name" value="PDZ"/>
</dbReference>
<gene>
    <name evidence="5" type="primary">LOC115226751</name>
</gene>
<dbReference type="PANTHER" id="PTHR45725">
    <property type="entry name" value="FORMIN HOMOLOGY 2 FAMILY MEMBER"/>
    <property type="match status" value="1"/>
</dbReference>
<feature type="domain" description="PDZ" evidence="2">
    <location>
        <begin position="94"/>
        <end position="140"/>
    </location>
</feature>
<feature type="compositionally biased region" description="Basic and acidic residues" evidence="1">
    <location>
        <begin position="866"/>
        <end position="896"/>
    </location>
</feature>
<dbReference type="Pfam" id="PF00595">
    <property type="entry name" value="PDZ"/>
    <property type="match status" value="3"/>
</dbReference>
<feature type="compositionally biased region" description="Polar residues" evidence="1">
    <location>
        <begin position="897"/>
        <end position="912"/>
    </location>
</feature>
<evidence type="ECO:0000259" key="2">
    <source>
        <dbReference type="PROSITE" id="PS50106"/>
    </source>
</evidence>
<evidence type="ECO:0000313" key="5">
    <source>
        <dbReference type="RefSeq" id="XP_036356310.1"/>
    </source>
</evidence>
<dbReference type="Proteomes" id="UP000515154">
    <property type="component" value="Linkage group LG2"/>
</dbReference>
<dbReference type="SUPFAM" id="SSF101447">
    <property type="entry name" value="Formin homology 2 domain (FH2 domain)"/>
    <property type="match status" value="1"/>
</dbReference>
<proteinExistence type="predicted"/>
<feature type="compositionally biased region" description="Basic and acidic residues" evidence="1">
    <location>
        <begin position="722"/>
        <end position="737"/>
    </location>
</feature>
<feature type="compositionally biased region" description="Polar residues" evidence="1">
    <location>
        <begin position="762"/>
        <end position="773"/>
    </location>
</feature>
<evidence type="ECO:0000313" key="4">
    <source>
        <dbReference type="Proteomes" id="UP000515154"/>
    </source>
</evidence>
<feature type="compositionally biased region" description="Polar residues" evidence="1">
    <location>
        <begin position="693"/>
        <end position="712"/>
    </location>
</feature>
<dbReference type="InterPro" id="IPR042201">
    <property type="entry name" value="FH2_Formin_sf"/>
</dbReference>